<dbReference type="EMBL" id="JBFPKE010000012">
    <property type="protein sequence ID" value="MEX3753278.1"/>
    <property type="molecule type" value="Genomic_DNA"/>
</dbReference>
<sequence length="252" mass="27072">MAEQNTEKLDALRKDVVELVTEHWQTNKKAYLLSRLGQTLIRRGFDLQEILAGRKLAAYISTELKDVLRVLSPRSNSLMIGAIPADADVSSGIDTLFTPPSKPAGGEGHVPSLIPAFWAAFTRPIPTGRVRTLSLAPKVQFQDVSEAAATQSGKMTVAPELVVSPDSVSNGDYKNAVYSSIKRWLEANGIELESVLASSSSSGSAAQMARTDSADGRADSGSLLEQVLAALTDDEKRRISLPLDIVARLARV</sequence>
<reference evidence="1 2" key="1">
    <citation type="submission" date="2024-07" db="EMBL/GenBank/DDBJ databases">
        <title>A survey of Mimosa microsymbionts across Brazilian biomes reveals a high diversity of Paraburkholderia nodulating endemic species, but also that Cupriavidus is common as a symbiont of widespread species.</title>
        <authorList>
            <person name="Rouws L."/>
            <person name="Barauna A."/>
            <person name="Beukes C."/>
            <person name="Rouws J.R.C."/>
            <person name="De Faria S.M."/>
            <person name="Gross E."/>
            <person name="Bueno Dos Reis Junior F."/>
            <person name="Simon M.F."/>
            <person name="Maluk M."/>
            <person name="Odee D.W."/>
            <person name="Kenicer G."/>
            <person name="Young J.P.W."/>
            <person name="Reis V.M."/>
            <person name="Zilli J."/>
            <person name="James E.K."/>
        </authorList>
    </citation>
    <scope>NUCLEOTIDE SEQUENCE [LARGE SCALE GENOMIC DNA]</scope>
    <source>
        <strain evidence="1 2">BR14375</strain>
    </source>
</reference>
<proteinExistence type="predicted"/>
<comment type="caution">
    <text evidence="1">The sequence shown here is derived from an EMBL/GenBank/DDBJ whole genome shotgun (WGS) entry which is preliminary data.</text>
</comment>
<dbReference type="Proteomes" id="UP001558535">
    <property type="component" value="Unassembled WGS sequence"/>
</dbReference>
<evidence type="ECO:0000313" key="2">
    <source>
        <dbReference type="Proteomes" id="UP001558535"/>
    </source>
</evidence>
<gene>
    <name evidence="1" type="ORF">AB3X84_25090</name>
</gene>
<evidence type="ECO:0000313" key="1">
    <source>
        <dbReference type="EMBL" id="MEX3753278.1"/>
    </source>
</evidence>
<dbReference type="RefSeq" id="WP_368608489.1">
    <property type="nucleotide sequence ID" value="NZ_JBFPKB010000012.1"/>
</dbReference>
<protein>
    <submittedName>
        <fullName evidence="1">Uncharacterized protein</fullName>
    </submittedName>
</protein>
<organism evidence="1 2">
    <name type="scientific">Paraburkholderia phenoliruptrix</name>
    <dbReference type="NCBI Taxonomy" id="252970"/>
    <lineage>
        <taxon>Bacteria</taxon>
        <taxon>Pseudomonadati</taxon>
        <taxon>Pseudomonadota</taxon>
        <taxon>Betaproteobacteria</taxon>
        <taxon>Burkholderiales</taxon>
        <taxon>Burkholderiaceae</taxon>
        <taxon>Paraburkholderia</taxon>
    </lineage>
</organism>
<name>A0ABV3WKF6_9BURK</name>
<accession>A0ABV3WKF6</accession>
<keyword evidence="2" id="KW-1185">Reference proteome</keyword>